<dbReference type="GO" id="GO:0050062">
    <property type="term" value="F:long-chain-fatty-acyl-CoA reductase activity"/>
    <property type="evidence" value="ECO:0007669"/>
    <property type="project" value="UniProtKB-EC"/>
</dbReference>
<dbReference type="AlphaFoldDB" id="A0A840BEE8"/>
<evidence type="ECO:0000256" key="4">
    <source>
        <dbReference type="ARBA" id="ARBA00013020"/>
    </source>
</evidence>
<dbReference type="UniPathway" id="UPA00569"/>
<comment type="caution">
    <text evidence="9">The sequence shown here is derived from an EMBL/GenBank/DDBJ whole genome shotgun (WGS) entry which is preliminary data.</text>
</comment>
<dbReference type="Proteomes" id="UP000561045">
    <property type="component" value="Unassembled WGS sequence"/>
</dbReference>
<evidence type="ECO:0000256" key="7">
    <source>
        <dbReference type="ARBA" id="ARBA00023223"/>
    </source>
</evidence>
<comment type="function">
    <text evidence="1">LuxC is the fatty acid reductase enzyme responsible for synthesis of the aldehyde substrate for the luminescent reaction catalyzed by luciferase.</text>
</comment>
<dbReference type="InterPro" id="IPR008670">
    <property type="entry name" value="CoA_reduct_LuxC"/>
</dbReference>
<keyword evidence="6" id="KW-0560">Oxidoreductase</keyword>
<comment type="pathway">
    <text evidence="2">Lipid metabolism; fatty acid reduction for biolumincescence.</text>
</comment>
<sequence length="402" mass="43775">MEFLIPAATKTPEAALDALADARFAPFDPRVTAFLADFSARMLADPVLRAFPELVALGYWFRPAAVAALAARHRALSDTALLRPRGVVLHIAPGNVDAVFVYSWLLALLCGNRNIVRLSRRDSAARSALLALLAVVLHAHPEVAAANVLLSYPRDDSVSAALSARCQLRVVWGGNDTVQHFRRVPLPPLSTELVFPDRQAWAAFHAGAVCAADDDALARLASNFHNDAFWFGQQACSSPRAVLWIGESGDIAAAKRRFWPALTAELSRRSVRDEPAELAARIVAAHRMAAADEMRTATPLSSWPLRIEADSFSAAARDAHCGYGLFIEIERPDLAAAASLFRDADQTLAQFGFDTQTLRAWAATLDDRALDRIVPLGQALQFSDRWDGHDLLLAFSRQVVIG</sequence>
<dbReference type="EC" id="1.2.1.50" evidence="4"/>
<organism evidence="9 10">
    <name type="scientific">Niveibacterium umoris</name>
    <dbReference type="NCBI Taxonomy" id="1193620"/>
    <lineage>
        <taxon>Bacteria</taxon>
        <taxon>Pseudomonadati</taxon>
        <taxon>Pseudomonadota</taxon>
        <taxon>Betaproteobacteria</taxon>
        <taxon>Rhodocyclales</taxon>
        <taxon>Rhodocyclaceae</taxon>
        <taxon>Niveibacterium</taxon>
    </lineage>
</organism>
<evidence type="ECO:0000256" key="8">
    <source>
        <dbReference type="ARBA" id="ARBA00049412"/>
    </source>
</evidence>
<dbReference type="EMBL" id="JACIET010000001">
    <property type="protein sequence ID" value="MBB4011911.1"/>
    <property type="molecule type" value="Genomic_DNA"/>
</dbReference>
<evidence type="ECO:0000313" key="10">
    <source>
        <dbReference type="Proteomes" id="UP000561045"/>
    </source>
</evidence>
<evidence type="ECO:0000256" key="5">
    <source>
        <dbReference type="ARBA" id="ARBA00022857"/>
    </source>
</evidence>
<keyword evidence="7" id="KW-0455">Luminescence</keyword>
<dbReference type="Pfam" id="PF05893">
    <property type="entry name" value="LuxC"/>
    <property type="match status" value="1"/>
</dbReference>
<comment type="similarity">
    <text evidence="3">Belongs to the LuxC family.</text>
</comment>
<keyword evidence="10" id="KW-1185">Reference proteome</keyword>
<dbReference type="GO" id="GO:0008218">
    <property type="term" value="P:bioluminescence"/>
    <property type="evidence" value="ECO:0007669"/>
    <property type="project" value="UniProtKB-KW"/>
</dbReference>
<dbReference type="RefSeq" id="WP_183633106.1">
    <property type="nucleotide sequence ID" value="NZ_BAABLE010000011.1"/>
</dbReference>
<gene>
    <name evidence="9" type="ORF">GGR36_001219</name>
</gene>
<dbReference type="SUPFAM" id="SSF53720">
    <property type="entry name" value="ALDH-like"/>
    <property type="match status" value="1"/>
</dbReference>
<accession>A0A840BEE8</accession>
<evidence type="ECO:0000313" key="9">
    <source>
        <dbReference type="EMBL" id="MBB4011911.1"/>
    </source>
</evidence>
<reference evidence="9 10" key="1">
    <citation type="submission" date="2020-08" db="EMBL/GenBank/DDBJ databases">
        <title>Genomic Encyclopedia of Type Strains, Phase IV (KMG-IV): sequencing the most valuable type-strain genomes for metagenomic binning, comparative biology and taxonomic classification.</title>
        <authorList>
            <person name="Goeker M."/>
        </authorList>
    </citation>
    <scope>NUCLEOTIDE SEQUENCE [LARGE SCALE GENOMIC DNA]</scope>
    <source>
        <strain evidence="9 10">DSM 106739</strain>
    </source>
</reference>
<proteinExistence type="inferred from homology"/>
<dbReference type="GO" id="GO:0003995">
    <property type="term" value="F:acyl-CoA dehydrogenase activity"/>
    <property type="evidence" value="ECO:0007669"/>
    <property type="project" value="InterPro"/>
</dbReference>
<evidence type="ECO:0000256" key="3">
    <source>
        <dbReference type="ARBA" id="ARBA00010915"/>
    </source>
</evidence>
<evidence type="ECO:0000256" key="1">
    <source>
        <dbReference type="ARBA" id="ARBA00003277"/>
    </source>
</evidence>
<dbReference type="InterPro" id="IPR016162">
    <property type="entry name" value="Ald_DH_N"/>
</dbReference>
<evidence type="ECO:0000256" key="2">
    <source>
        <dbReference type="ARBA" id="ARBA00004908"/>
    </source>
</evidence>
<dbReference type="InterPro" id="IPR016161">
    <property type="entry name" value="Ald_DH/histidinol_DH"/>
</dbReference>
<protein>
    <recommendedName>
        <fullName evidence="4">long-chain-fatty-acyl-CoA reductase</fullName>
        <ecNumber evidence="4">1.2.1.50</ecNumber>
    </recommendedName>
</protein>
<keyword evidence="5" id="KW-0521">NADP</keyword>
<dbReference type="Gene3D" id="3.40.605.10">
    <property type="entry name" value="Aldehyde Dehydrogenase, Chain A, domain 1"/>
    <property type="match status" value="1"/>
</dbReference>
<name>A0A840BEE8_9RHOO</name>
<evidence type="ECO:0000256" key="6">
    <source>
        <dbReference type="ARBA" id="ARBA00023002"/>
    </source>
</evidence>
<comment type="catalytic activity">
    <reaction evidence="8">
        <text>a long-chain fatty aldehyde + NADP(+) + CoA = a long-chain fatty acyl-CoA + NADPH + H(+)</text>
        <dbReference type="Rhea" id="RHEA:15437"/>
        <dbReference type="ChEBI" id="CHEBI:15378"/>
        <dbReference type="ChEBI" id="CHEBI:17176"/>
        <dbReference type="ChEBI" id="CHEBI:57287"/>
        <dbReference type="ChEBI" id="CHEBI:57783"/>
        <dbReference type="ChEBI" id="CHEBI:58349"/>
        <dbReference type="ChEBI" id="CHEBI:83139"/>
        <dbReference type="EC" id="1.2.1.50"/>
    </reaction>
</comment>